<gene>
    <name evidence="3" type="ORF">Mal15_66660</name>
</gene>
<keyword evidence="4" id="KW-1185">Reference proteome</keyword>
<feature type="compositionally biased region" description="Acidic residues" evidence="1">
    <location>
        <begin position="43"/>
        <end position="55"/>
    </location>
</feature>
<dbReference type="Proteomes" id="UP000321353">
    <property type="component" value="Chromosome"/>
</dbReference>
<feature type="region of interest" description="Disordered" evidence="1">
    <location>
        <begin position="29"/>
        <end position="55"/>
    </location>
</feature>
<reference evidence="3 4" key="1">
    <citation type="submission" date="2019-02" db="EMBL/GenBank/DDBJ databases">
        <title>Planctomycetal bacteria perform biofilm scaping via a novel small molecule.</title>
        <authorList>
            <person name="Jeske O."/>
            <person name="Boedeker C."/>
            <person name="Wiegand S."/>
            <person name="Breitling P."/>
            <person name="Kallscheuer N."/>
            <person name="Jogler M."/>
            <person name="Rohde M."/>
            <person name="Petersen J."/>
            <person name="Medema M.H."/>
            <person name="Surup F."/>
            <person name="Jogler C."/>
        </authorList>
    </citation>
    <scope>NUCLEOTIDE SEQUENCE [LARGE SCALE GENOMIC DNA]</scope>
    <source>
        <strain evidence="3 4">Mal15</strain>
    </source>
</reference>
<accession>A0A5B9MRM2</accession>
<dbReference type="EMBL" id="CP036264">
    <property type="protein sequence ID" value="QEG02545.1"/>
    <property type="molecule type" value="Genomic_DNA"/>
</dbReference>
<proteinExistence type="predicted"/>
<protein>
    <recommendedName>
        <fullName evidence="5">Secreted protein</fullName>
    </recommendedName>
</protein>
<evidence type="ECO:0000313" key="3">
    <source>
        <dbReference type="EMBL" id="QEG02545.1"/>
    </source>
</evidence>
<evidence type="ECO:0008006" key="5">
    <source>
        <dbReference type="Google" id="ProtNLM"/>
    </source>
</evidence>
<evidence type="ECO:0000313" key="4">
    <source>
        <dbReference type="Proteomes" id="UP000321353"/>
    </source>
</evidence>
<name>A0A5B9MRM2_9BACT</name>
<organism evidence="3 4">
    <name type="scientific">Stieleria maiorica</name>
    <dbReference type="NCBI Taxonomy" id="2795974"/>
    <lineage>
        <taxon>Bacteria</taxon>
        <taxon>Pseudomonadati</taxon>
        <taxon>Planctomycetota</taxon>
        <taxon>Planctomycetia</taxon>
        <taxon>Pirellulales</taxon>
        <taxon>Pirellulaceae</taxon>
        <taxon>Stieleria</taxon>
    </lineage>
</organism>
<feature type="signal peptide" evidence="2">
    <location>
        <begin position="1"/>
        <end position="22"/>
    </location>
</feature>
<keyword evidence="2" id="KW-0732">Signal</keyword>
<dbReference type="AlphaFoldDB" id="A0A5B9MRM2"/>
<sequence precursor="true">MKKWVSCVMVMTFAVTMCVGCAGSSEQVETTAEHDELAQWVDENPEPEEVDPDAQ</sequence>
<dbReference type="KEGG" id="smam:Mal15_66660"/>
<evidence type="ECO:0000256" key="1">
    <source>
        <dbReference type="SAM" id="MobiDB-lite"/>
    </source>
</evidence>
<evidence type="ECO:0000256" key="2">
    <source>
        <dbReference type="SAM" id="SignalP"/>
    </source>
</evidence>
<dbReference type="RefSeq" id="WP_167547180.1">
    <property type="nucleotide sequence ID" value="NZ_CP036264.1"/>
</dbReference>
<feature type="chain" id="PRO_5022660087" description="Secreted protein" evidence="2">
    <location>
        <begin position="23"/>
        <end position="55"/>
    </location>
</feature>